<evidence type="ECO:0000313" key="1">
    <source>
        <dbReference type="EMBL" id="JAE10408.1"/>
    </source>
</evidence>
<reference evidence="1" key="2">
    <citation type="journal article" date="2015" name="Data Brief">
        <title>Shoot transcriptome of the giant reed, Arundo donax.</title>
        <authorList>
            <person name="Barrero R.A."/>
            <person name="Guerrero F.D."/>
            <person name="Moolhuijzen P."/>
            <person name="Goolsby J.A."/>
            <person name="Tidwell J."/>
            <person name="Bellgard S.E."/>
            <person name="Bellgard M.I."/>
        </authorList>
    </citation>
    <scope>NUCLEOTIDE SEQUENCE</scope>
    <source>
        <tissue evidence="1">Shoot tissue taken approximately 20 cm above the soil surface</tissue>
    </source>
</reference>
<sequence>MSCHINLAETAPMLWLQIMYIRGIDLI</sequence>
<organism evidence="1">
    <name type="scientific">Arundo donax</name>
    <name type="common">Giant reed</name>
    <name type="synonym">Donax arundinaceus</name>
    <dbReference type="NCBI Taxonomy" id="35708"/>
    <lineage>
        <taxon>Eukaryota</taxon>
        <taxon>Viridiplantae</taxon>
        <taxon>Streptophyta</taxon>
        <taxon>Embryophyta</taxon>
        <taxon>Tracheophyta</taxon>
        <taxon>Spermatophyta</taxon>
        <taxon>Magnoliopsida</taxon>
        <taxon>Liliopsida</taxon>
        <taxon>Poales</taxon>
        <taxon>Poaceae</taxon>
        <taxon>PACMAD clade</taxon>
        <taxon>Arundinoideae</taxon>
        <taxon>Arundineae</taxon>
        <taxon>Arundo</taxon>
    </lineage>
</organism>
<dbReference type="AlphaFoldDB" id="A0A0A9FQ34"/>
<proteinExistence type="predicted"/>
<protein>
    <submittedName>
        <fullName evidence="1">Uncharacterized protein</fullName>
    </submittedName>
</protein>
<name>A0A0A9FQ34_ARUDO</name>
<dbReference type="EMBL" id="GBRH01187488">
    <property type="protein sequence ID" value="JAE10408.1"/>
    <property type="molecule type" value="Transcribed_RNA"/>
</dbReference>
<accession>A0A0A9FQ34</accession>
<reference evidence="1" key="1">
    <citation type="submission" date="2014-09" db="EMBL/GenBank/DDBJ databases">
        <authorList>
            <person name="Magalhaes I.L.F."/>
            <person name="Oliveira U."/>
            <person name="Santos F.R."/>
            <person name="Vidigal T.H.D.A."/>
            <person name="Brescovit A.D."/>
            <person name="Santos A.J."/>
        </authorList>
    </citation>
    <scope>NUCLEOTIDE SEQUENCE</scope>
    <source>
        <tissue evidence="1">Shoot tissue taken approximately 20 cm above the soil surface</tissue>
    </source>
</reference>